<evidence type="ECO:0000313" key="9">
    <source>
        <dbReference type="EMBL" id="GAA3359779.1"/>
    </source>
</evidence>
<feature type="transmembrane region" description="Helical" evidence="7">
    <location>
        <begin position="241"/>
        <end position="264"/>
    </location>
</feature>
<dbReference type="EMBL" id="BAAAYK010000038">
    <property type="protein sequence ID" value="GAA3359779.1"/>
    <property type="molecule type" value="Genomic_DNA"/>
</dbReference>
<keyword evidence="2 7" id="KW-0813">Transport</keyword>
<dbReference type="Gene3D" id="1.10.3720.10">
    <property type="entry name" value="MetI-like"/>
    <property type="match status" value="1"/>
</dbReference>
<comment type="subcellular location">
    <subcellularLocation>
        <location evidence="1 7">Cell membrane</location>
        <topology evidence="1 7">Multi-pass membrane protein</topology>
    </subcellularLocation>
</comment>
<reference evidence="10" key="1">
    <citation type="journal article" date="2019" name="Int. J. Syst. Evol. Microbiol.">
        <title>The Global Catalogue of Microorganisms (GCM) 10K type strain sequencing project: providing services to taxonomists for standard genome sequencing and annotation.</title>
        <authorList>
            <consortium name="The Broad Institute Genomics Platform"/>
            <consortium name="The Broad Institute Genome Sequencing Center for Infectious Disease"/>
            <person name="Wu L."/>
            <person name="Ma J."/>
        </authorList>
    </citation>
    <scope>NUCLEOTIDE SEQUENCE [LARGE SCALE GENOMIC DNA]</scope>
    <source>
        <strain evidence="10">JCM 9687</strain>
    </source>
</reference>
<dbReference type="Proteomes" id="UP001500483">
    <property type="component" value="Unassembled WGS sequence"/>
</dbReference>
<sequence>MTVREAPAAPATTAVPATGKRPRRTGFAILGGQVLLVAAVLAVVQQAVDSGRVKRIYLASPTEVLAAYPALFTEQNLLGNLLLTLGEAAAGASLALVFGVATGVWMGLSRNAGTFLNPFVAALMAVPKVTIIPLLTLYLGIGAGHKIVIVFLFCYFLFVYNTIAGIKQVSADHLKVARSFGASRAQLIRKVVLPSATTSIVAAIKVETGTALVAALFAEITASKGGLGNLLNRAVGVYDTASVFALVLFTTVLSALIISGVGLLERRVLLRWKHS</sequence>
<keyword evidence="3" id="KW-1003">Cell membrane</keyword>
<proteinExistence type="inferred from homology"/>
<accession>A0ABP6RR71</accession>
<keyword evidence="5 7" id="KW-1133">Transmembrane helix</keyword>
<dbReference type="Pfam" id="PF00528">
    <property type="entry name" value="BPD_transp_1"/>
    <property type="match status" value="1"/>
</dbReference>
<evidence type="ECO:0000256" key="5">
    <source>
        <dbReference type="ARBA" id="ARBA00022989"/>
    </source>
</evidence>
<dbReference type="SUPFAM" id="SSF161098">
    <property type="entry name" value="MetI-like"/>
    <property type="match status" value="1"/>
</dbReference>
<dbReference type="PROSITE" id="PS50928">
    <property type="entry name" value="ABC_TM1"/>
    <property type="match status" value="1"/>
</dbReference>
<evidence type="ECO:0000256" key="3">
    <source>
        <dbReference type="ARBA" id="ARBA00022475"/>
    </source>
</evidence>
<dbReference type="CDD" id="cd06261">
    <property type="entry name" value="TM_PBP2"/>
    <property type="match status" value="1"/>
</dbReference>
<dbReference type="InterPro" id="IPR000515">
    <property type="entry name" value="MetI-like"/>
</dbReference>
<dbReference type="InterPro" id="IPR035906">
    <property type="entry name" value="MetI-like_sf"/>
</dbReference>
<evidence type="ECO:0000256" key="1">
    <source>
        <dbReference type="ARBA" id="ARBA00004651"/>
    </source>
</evidence>
<keyword evidence="10" id="KW-1185">Reference proteome</keyword>
<dbReference type="RefSeq" id="WP_344928233.1">
    <property type="nucleotide sequence ID" value="NZ_BAAAYK010000038.1"/>
</dbReference>
<keyword evidence="6 7" id="KW-0472">Membrane</keyword>
<evidence type="ECO:0000256" key="6">
    <source>
        <dbReference type="ARBA" id="ARBA00023136"/>
    </source>
</evidence>
<feature type="transmembrane region" description="Helical" evidence="7">
    <location>
        <begin position="147"/>
        <end position="166"/>
    </location>
</feature>
<keyword evidence="4 7" id="KW-0812">Transmembrane</keyword>
<feature type="domain" description="ABC transmembrane type-1" evidence="8">
    <location>
        <begin position="81"/>
        <end position="259"/>
    </location>
</feature>
<dbReference type="PANTHER" id="PTHR30151:SF0">
    <property type="entry name" value="ABC TRANSPORTER PERMEASE PROTEIN MJ0413-RELATED"/>
    <property type="match status" value="1"/>
</dbReference>
<protein>
    <submittedName>
        <fullName evidence="9">ABC transporter permease</fullName>
    </submittedName>
</protein>
<dbReference type="PANTHER" id="PTHR30151">
    <property type="entry name" value="ALKANE SULFONATE ABC TRANSPORTER-RELATED, MEMBRANE SUBUNIT"/>
    <property type="match status" value="1"/>
</dbReference>
<feature type="transmembrane region" description="Helical" evidence="7">
    <location>
        <begin position="120"/>
        <end position="141"/>
    </location>
</feature>
<organism evidence="9 10">
    <name type="scientific">Saccharopolyspora gregorii</name>
    <dbReference type="NCBI Taxonomy" id="33914"/>
    <lineage>
        <taxon>Bacteria</taxon>
        <taxon>Bacillati</taxon>
        <taxon>Actinomycetota</taxon>
        <taxon>Actinomycetes</taxon>
        <taxon>Pseudonocardiales</taxon>
        <taxon>Pseudonocardiaceae</taxon>
        <taxon>Saccharopolyspora</taxon>
    </lineage>
</organism>
<evidence type="ECO:0000256" key="7">
    <source>
        <dbReference type="RuleBase" id="RU363032"/>
    </source>
</evidence>
<evidence type="ECO:0000313" key="10">
    <source>
        <dbReference type="Proteomes" id="UP001500483"/>
    </source>
</evidence>
<gene>
    <name evidence="9" type="ORF">GCM10020366_37150</name>
</gene>
<feature type="transmembrane region" description="Helical" evidence="7">
    <location>
        <begin position="27"/>
        <end position="48"/>
    </location>
</feature>
<comment type="similarity">
    <text evidence="7">Belongs to the binding-protein-dependent transport system permease family.</text>
</comment>
<name>A0ABP6RR71_9PSEU</name>
<evidence type="ECO:0000259" key="8">
    <source>
        <dbReference type="PROSITE" id="PS50928"/>
    </source>
</evidence>
<feature type="transmembrane region" description="Helical" evidence="7">
    <location>
        <begin position="88"/>
        <end position="108"/>
    </location>
</feature>
<evidence type="ECO:0000256" key="4">
    <source>
        <dbReference type="ARBA" id="ARBA00022692"/>
    </source>
</evidence>
<evidence type="ECO:0000256" key="2">
    <source>
        <dbReference type="ARBA" id="ARBA00022448"/>
    </source>
</evidence>
<comment type="caution">
    <text evidence="9">The sequence shown here is derived from an EMBL/GenBank/DDBJ whole genome shotgun (WGS) entry which is preliminary data.</text>
</comment>